<dbReference type="PROSITE" id="PS51257">
    <property type="entry name" value="PROKAR_LIPOPROTEIN"/>
    <property type="match status" value="1"/>
</dbReference>
<proteinExistence type="predicted"/>
<name>A0A0F9MGL7_9ZZZZ</name>
<evidence type="ECO:0000313" key="1">
    <source>
        <dbReference type="EMBL" id="KKN05039.1"/>
    </source>
</evidence>
<evidence type="ECO:0008006" key="2">
    <source>
        <dbReference type="Google" id="ProtNLM"/>
    </source>
</evidence>
<reference evidence="1" key="1">
    <citation type="journal article" date="2015" name="Nature">
        <title>Complex archaea that bridge the gap between prokaryotes and eukaryotes.</title>
        <authorList>
            <person name="Spang A."/>
            <person name="Saw J.H."/>
            <person name="Jorgensen S.L."/>
            <person name="Zaremba-Niedzwiedzka K."/>
            <person name="Martijn J."/>
            <person name="Lind A.E."/>
            <person name="van Eijk R."/>
            <person name="Schleper C."/>
            <person name="Guy L."/>
            <person name="Ettema T.J."/>
        </authorList>
    </citation>
    <scope>NUCLEOTIDE SEQUENCE</scope>
</reference>
<dbReference type="AlphaFoldDB" id="A0A0F9MGL7"/>
<comment type="caution">
    <text evidence="1">The sequence shown here is derived from an EMBL/GenBank/DDBJ whole genome shotgun (WGS) entry which is preliminary data.</text>
</comment>
<dbReference type="EMBL" id="LAZR01004851">
    <property type="protein sequence ID" value="KKN05039.1"/>
    <property type="molecule type" value="Genomic_DNA"/>
</dbReference>
<protein>
    <recommendedName>
        <fullName evidence="2">Lipoprotein</fullName>
    </recommendedName>
</protein>
<accession>A0A0F9MGL7</accession>
<sequence length="90" mass="9789">MSFYRMNTCASTVGIGLRMQRFLILSLVCVLSGCGSLAEDYVRKDKATWEGLQPCVRAGIAAVGTLDGRAFQALNKSWKARVDAGMEVVK</sequence>
<gene>
    <name evidence="1" type="ORF">LCGC14_1091490</name>
</gene>
<organism evidence="1">
    <name type="scientific">marine sediment metagenome</name>
    <dbReference type="NCBI Taxonomy" id="412755"/>
    <lineage>
        <taxon>unclassified sequences</taxon>
        <taxon>metagenomes</taxon>
        <taxon>ecological metagenomes</taxon>
    </lineage>
</organism>